<evidence type="ECO:0000256" key="13">
    <source>
        <dbReference type="ARBA" id="ARBA00022982"/>
    </source>
</evidence>
<evidence type="ECO:0000256" key="6">
    <source>
        <dbReference type="ARBA" id="ARBA00022448"/>
    </source>
</evidence>
<comment type="subcellular location">
    <subcellularLocation>
        <location evidence="2">Membrane</location>
        <topology evidence="2">Multi-pass membrane protein</topology>
    </subcellularLocation>
    <subcellularLocation>
        <location evidence="3">Secreted</location>
    </subcellularLocation>
</comment>
<dbReference type="PROSITE" id="PS50836">
    <property type="entry name" value="DOMON"/>
    <property type="match status" value="1"/>
</dbReference>
<comment type="similarity">
    <text evidence="5">Belongs to the FRRS1 family.</text>
</comment>
<dbReference type="PANTHER" id="PTHR45828:SF9">
    <property type="entry name" value="CELL WALL INTEGRITY AND STRESS RESPONSE COMPONENT 4-LIKE-RELATED"/>
    <property type="match status" value="1"/>
</dbReference>
<keyword evidence="11 20" id="KW-0732">Signal</keyword>
<keyword evidence="12" id="KW-0391">Immunity</keyword>
<evidence type="ECO:0000256" key="2">
    <source>
        <dbReference type="ARBA" id="ARBA00004141"/>
    </source>
</evidence>
<dbReference type="CDD" id="cd08760">
    <property type="entry name" value="Cyt_b561_FRRS1_like"/>
    <property type="match status" value="1"/>
</dbReference>
<keyword evidence="7" id="KW-0964">Secreted</keyword>
<reference evidence="24" key="2">
    <citation type="journal article" date="2020" name="PLoS ONE">
        <title>Iron metabolic pathways in the processes of sponge plasticity.</title>
        <authorList>
            <person name="Finoshin A.D."/>
            <person name="Adameyko K.I."/>
            <person name="Mikhailov K.V."/>
            <person name="Kravchuk O.I."/>
            <person name="Georgiev A.A."/>
            <person name="Gornostaev N.G."/>
            <person name="Kosevich I.A."/>
            <person name="Mikhailov V.S."/>
            <person name="Gazizova G.R."/>
            <person name="Shagimardanova E.I."/>
            <person name="Gusev O.A."/>
            <person name="Lyupina Y.V."/>
        </authorList>
    </citation>
    <scope>NUCLEOTIDE SEQUENCE</scope>
</reference>
<organism evidence="24">
    <name type="scientific">Halichondria panicea</name>
    <name type="common">Breadcrumb sponge</name>
    <dbReference type="NCBI Taxonomy" id="6063"/>
    <lineage>
        <taxon>Eukaryota</taxon>
        <taxon>Metazoa</taxon>
        <taxon>Porifera</taxon>
        <taxon>Demospongiae</taxon>
        <taxon>Heteroscleromorpha</taxon>
        <taxon>Suberitida</taxon>
        <taxon>Halichondriidae</taxon>
        <taxon>Halichondria</taxon>
        <taxon>Halichondria (Halichondria)</taxon>
    </lineage>
</organism>
<feature type="transmembrane region" description="Helical" evidence="19">
    <location>
        <begin position="515"/>
        <end position="534"/>
    </location>
</feature>
<dbReference type="InterPro" id="IPR002861">
    <property type="entry name" value="Reeler_dom"/>
</dbReference>
<evidence type="ECO:0000256" key="3">
    <source>
        <dbReference type="ARBA" id="ARBA00004613"/>
    </source>
</evidence>
<feature type="domain" description="Cytochrome b561" evidence="22">
    <location>
        <begin position="356"/>
        <end position="568"/>
    </location>
</feature>
<dbReference type="Pfam" id="PF03351">
    <property type="entry name" value="DOMON"/>
    <property type="match status" value="1"/>
</dbReference>
<feature type="transmembrane region" description="Helical" evidence="19">
    <location>
        <begin position="431"/>
        <end position="455"/>
    </location>
</feature>
<keyword evidence="13" id="KW-0249">Electron transport</keyword>
<keyword evidence="14 19" id="KW-1133">Transmembrane helix</keyword>
<dbReference type="Gene3D" id="2.60.40.4060">
    <property type="entry name" value="Reeler domain"/>
    <property type="match status" value="1"/>
</dbReference>
<evidence type="ECO:0000256" key="19">
    <source>
        <dbReference type="SAM" id="Phobius"/>
    </source>
</evidence>
<dbReference type="InterPro" id="IPR005018">
    <property type="entry name" value="DOMON_domain"/>
</dbReference>
<evidence type="ECO:0000256" key="5">
    <source>
        <dbReference type="ARBA" id="ARBA00009195"/>
    </source>
</evidence>
<dbReference type="EMBL" id="MN103223">
    <property type="protein sequence ID" value="QIA61853.1"/>
    <property type="molecule type" value="mRNA"/>
</dbReference>
<evidence type="ECO:0000256" key="8">
    <source>
        <dbReference type="ARBA" id="ARBA00022529"/>
    </source>
</evidence>
<evidence type="ECO:0000256" key="10">
    <source>
        <dbReference type="ARBA" id="ARBA00022692"/>
    </source>
</evidence>
<feature type="chain" id="PRO_5025486779" evidence="20">
    <location>
        <begin position="35"/>
        <end position="649"/>
    </location>
</feature>
<keyword evidence="9" id="KW-0399">Innate immunity</keyword>
<dbReference type="PANTHER" id="PTHR45828">
    <property type="entry name" value="CYTOCHROME B561/FERRIC REDUCTASE TRANSMEMBRANE"/>
    <property type="match status" value="1"/>
</dbReference>
<protein>
    <submittedName>
        <fullName evidence="24">Ferric-chelate reductase 1</fullName>
    </submittedName>
</protein>
<dbReference type="GO" id="GO:0016020">
    <property type="term" value="C:membrane"/>
    <property type="evidence" value="ECO:0007669"/>
    <property type="project" value="UniProtKB-SubCell"/>
</dbReference>
<feature type="domain" description="Reelin" evidence="23">
    <location>
        <begin position="41"/>
        <end position="215"/>
    </location>
</feature>
<keyword evidence="17 19" id="KW-0472">Membrane</keyword>
<evidence type="ECO:0000313" key="24">
    <source>
        <dbReference type="EMBL" id="QIA61853.1"/>
    </source>
</evidence>
<reference evidence="24" key="1">
    <citation type="submission" date="2019-06" db="EMBL/GenBank/DDBJ databases">
        <authorList>
            <person name="Adameyko K."/>
            <person name="Finoshin A."/>
            <person name="Mikhailov K."/>
            <person name="Kravchuk O."/>
            <person name="Gusev O."/>
            <person name="Shagimardanova E."/>
            <person name="Lyupina Y."/>
        </authorList>
    </citation>
    <scope>NUCLEOTIDE SEQUENCE</scope>
</reference>
<evidence type="ECO:0000256" key="1">
    <source>
        <dbReference type="ARBA" id="ARBA00001970"/>
    </source>
</evidence>
<feature type="transmembrane region" description="Helical" evidence="19">
    <location>
        <begin position="475"/>
        <end position="495"/>
    </location>
</feature>
<dbReference type="AlphaFoldDB" id="A0A6C0SNX7"/>
<evidence type="ECO:0000259" key="21">
    <source>
        <dbReference type="PROSITE" id="PS50836"/>
    </source>
</evidence>
<evidence type="ECO:0000256" key="20">
    <source>
        <dbReference type="SAM" id="SignalP"/>
    </source>
</evidence>
<proteinExistence type="evidence at transcript level"/>
<evidence type="ECO:0000256" key="7">
    <source>
        <dbReference type="ARBA" id="ARBA00022525"/>
    </source>
</evidence>
<keyword evidence="10 19" id="KW-0812">Transmembrane</keyword>
<dbReference type="Pfam" id="PF02014">
    <property type="entry name" value="Reeler"/>
    <property type="match status" value="1"/>
</dbReference>
<name>A0A6C0SNX7_HALPA</name>
<dbReference type="InterPro" id="IPR051237">
    <property type="entry name" value="Ferric-chelate_Red/DefProt"/>
</dbReference>
<keyword evidence="6" id="KW-0813">Transport</keyword>
<dbReference type="GO" id="GO:0005576">
    <property type="term" value="C:extracellular region"/>
    <property type="evidence" value="ECO:0007669"/>
    <property type="project" value="UniProtKB-SubCell"/>
</dbReference>
<keyword evidence="15" id="KW-0408">Iron</keyword>
<evidence type="ECO:0000259" key="22">
    <source>
        <dbReference type="PROSITE" id="PS50939"/>
    </source>
</evidence>
<evidence type="ECO:0000256" key="12">
    <source>
        <dbReference type="ARBA" id="ARBA00022859"/>
    </source>
</evidence>
<feature type="transmembrane region" description="Helical" evidence="19">
    <location>
        <begin position="625"/>
        <end position="645"/>
    </location>
</feature>
<evidence type="ECO:0000256" key="17">
    <source>
        <dbReference type="ARBA" id="ARBA00023136"/>
    </source>
</evidence>
<evidence type="ECO:0000256" key="14">
    <source>
        <dbReference type="ARBA" id="ARBA00022989"/>
    </source>
</evidence>
<evidence type="ECO:0000256" key="16">
    <source>
        <dbReference type="ARBA" id="ARBA00023022"/>
    </source>
</evidence>
<sequence>MVLHREIDSEAANTSNKMQECLLVVLLLLCSVSGYPSGPPAADHSSVVCQELSPSLQAHGPPHSGHGGYLLRLQPPLTKVGQALHYEPGMEYNVELVGTTHSFKGFMIQARDPATPPPSVPHLIGQFTAVNDGAKTLNCDHGGMSAGATVAHSNALPRSVVQLTWTAPLSNGTVDFFYTVVREKAVHFDQLSAAQLGPPLFSNAPSNTLPPNKTPDKYRLQFQNPQNCTIIGDCSVYVAIDTNRGNDSWLDIYMEGEAEGWVGVGFTKAPHMINADVVACNLLGYKMVVLDLFNPSYTSLTDEIQDVYLFDGKYMDGRLSCTVIKRILPSDEFDIDLDQDLYVLYGKRSKNATTPLRTIDPHDSDPLISKKKINVAHDNGSASGENELFKNALVKTHGALMLVTWPLLVVTGIFFPVFMKPALPGGGWFKIHRVLMLTSVVVGAVGFASVFIGHIHKATPGLIPLGQGKVLNTAHFSVGILVMALHLVNPIIGLLRCNPDNPRRWIFDLLHGKVVGLISLLLALVNIATGAYLLDPSIRVFWVVMAWEVVFLVTVLAFLTTFSFLAARSPSTERALRAPSTIQALFKTGSLLGGLSCLKRGKLEEITPLISSGVTGDNKLRWASFYFLTLVSVALVVAAVVLTAVTTRT</sequence>
<keyword evidence="8" id="KW-0929">Antimicrobial</keyword>
<evidence type="ECO:0000256" key="4">
    <source>
        <dbReference type="ARBA" id="ARBA00008501"/>
    </source>
</evidence>
<keyword evidence="16" id="KW-0044">Antibiotic</keyword>
<accession>A0A6C0SNX7</accession>
<evidence type="ECO:0000256" key="11">
    <source>
        <dbReference type="ARBA" id="ARBA00022729"/>
    </source>
</evidence>
<comment type="cofactor">
    <cofactor evidence="1">
        <name>heme b</name>
        <dbReference type="ChEBI" id="CHEBI:60344"/>
    </cofactor>
</comment>
<dbReference type="Gene3D" id="1.20.120.1770">
    <property type="match status" value="1"/>
</dbReference>
<keyword evidence="18" id="KW-0325">Glycoprotein</keyword>
<feature type="transmembrane region" description="Helical" evidence="19">
    <location>
        <begin position="540"/>
        <end position="567"/>
    </location>
</feature>
<evidence type="ECO:0000256" key="18">
    <source>
        <dbReference type="ARBA" id="ARBA00023180"/>
    </source>
</evidence>
<feature type="transmembrane region" description="Helical" evidence="19">
    <location>
        <begin position="399"/>
        <end position="419"/>
    </location>
</feature>
<dbReference type="CDD" id="cd08544">
    <property type="entry name" value="Reeler"/>
    <property type="match status" value="1"/>
</dbReference>
<dbReference type="InterPro" id="IPR042307">
    <property type="entry name" value="Reeler_sf"/>
</dbReference>
<feature type="signal peptide" evidence="20">
    <location>
        <begin position="1"/>
        <end position="34"/>
    </location>
</feature>
<dbReference type="InterPro" id="IPR006593">
    <property type="entry name" value="Cyt_b561/ferric_Rdtase_TM"/>
</dbReference>
<evidence type="ECO:0000259" key="23">
    <source>
        <dbReference type="PROSITE" id="PS51019"/>
    </source>
</evidence>
<evidence type="ECO:0000256" key="9">
    <source>
        <dbReference type="ARBA" id="ARBA00022588"/>
    </source>
</evidence>
<comment type="similarity">
    <text evidence="4">Belongs to the insect defense protein family.</text>
</comment>
<feature type="domain" description="DOMON" evidence="21">
    <location>
        <begin position="232"/>
        <end position="349"/>
    </location>
</feature>
<dbReference type="PROSITE" id="PS50939">
    <property type="entry name" value="CYTOCHROME_B561"/>
    <property type="match status" value="1"/>
</dbReference>
<evidence type="ECO:0000256" key="15">
    <source>
        <dbReference type="ARBA" id="ARBA00023004"/>
    </source>
</evidence>
<dbReference type="GO" id="GO:0042742">
    <property type="term" value="P:defense response to bacterium"/>
    <property type="evidence" value="ECO:0007669"/>
    <property type="project" value="UniProtKB-KW"/>
</dbReference>
<dbReference type="GO" id="GO:0045087">
    <property type="term" value="P:innate immune response"/>
    <property type="evidence" value="ECO:0007669"/>
    <property type="project" value="UniProtKB-KW"/>
</dbReference>
<dbReference type="PROSITE" id="PS51019">
    <property type="entry name" value="REELIN"/>
    <property type="match status" value="1"/>
</dbReference>
<dbReference type="SMART" id="SM00665">
    <property type="entry name" value="B561"/>
    <property type="match status" value="1"/>
</dbReference>